<dbReference type="PROSITE" id="PS51257">
    <property type="entry name" value="PROKAR_LIPOPROTEIN"/>
    <property type="match status" value="1"/>
</dbReference>
<name>A0A285N1Z3_9FLAO</name>
<dbReference type="Proteomes" id="UP000219048">
    <property type="component" value="Unassembled WGS sequence"/>
</dbReference>
<dbReference type="RefSeq" id="WP_097047191.1">
    <property type="nucleotide sequence ID" value="NZ_OBEH01000007.1"/>
</dbReference>
<accession>A0A285N1Z3</accession>
<dbReference type="OrthoDB" id="9816120at2"/>
<keyword evidence="6" id="KW-1185">Reference proteome</keyword>
<dbReference type="SUPFAM" id="SSF69318">
    <property type="entry name" value="Integrin alpha N-terminal domain"/>
    <property type="match status" value="3"/>
</dbReference>
<evidence type="ECO:0000313" key="6">
    <source>
        <dbReference type="Proteomes" id="UP000219048"/>
    </source>
</evidence>
<dbReference type="AlphaFoldDB" id="A0A285N1Z3"/>
<evidence type="ECO:0000256" key="2">
    <source>
        <dbReference type="ARBA" id="ARBA00022737"/>
    </source>
</evidence>
<dbReference type="InterPro" id="IPR013517">
    <property type="entry name" value="FG-GAP"/>
</dbReference>
<feature type="domain" description="ASPIC/UnbV" evidence="4">
    <location>
        <begin position="523"/>
        <end position="590"/>
    </location>
</feature>
<dbReference type="Pfam" id="PF07593">
    <property type="entry name" value="UnbV_ASPIC"/>
    <property type="match status" value="1"/>
</dbReference>
<dbReference type="InterPro" id="IPR013519">
    <property type="entry name" value="Int_alpha_beta-p"/>
</dbReference>
<proteinExistence type="predicted"/>
<dbReference type="SMART" id="SM00191">
    <property type="entry name" value="Int_alpha"/>
    <property type="match status" value="3"/>
</dbReference>
<keyword evidence="2" id="KW-0677">Repeat</keyword>
<dbReference type="Pfam" id="PF13517">
    <property type="entry name" value="FG-GAP_3"/>
    <property type="match status" value="5"/>
</dbReference>
<dbReference type="InterPro" id="IPR011519">
    <property type="entry name" value="UnbV_ASPIC"/>
</dbReference>
<evidence type="ECO:0000256" key="3">
    <source>
        <dbReference type="ARBA" id="ARBA00023180"/>
    </source>
</evidence>
<sequence>MEKYGLPILLFLLILFSCTDSKRKSTPTTLFSNIENSHSNILFNNALNETKSFNYFEYPYFYMGGGVAIGDINNDGLQDVFFTGNQTKNALYLNMGNLVFQDISLRSNTQGGNQWYTGVTFCDVNNDGYLDIYACVSGKNAEKKNELYINNKDLTFTEKAAFYGIADNGSSIQSVFFDYDNDNDLDLYVINYPFTPFSSSLEYYDEKIHNPTLEDSDRFYENTGNGTFVDITEKSGVINFGLSLGVISADFNNDGFQDLYISNDFATPDILYINNGNGTFSNIIKKSTGHTSFYGMGVDASDFNNDGLLDFIQLDMNPEDNKRSKENMASMNPKRFQRITDLGFHYQYMHNTLQLNQGNLDSGSPFFSNISRIAGVSSTDWSWSSLFADFDNDGWKDLYITNGSRKDINNKDFFNKLKARTMFKKDKNYFEQSWDMPSEKLENYIYKNNTDHTFNKSNEDWGIGFKGFSNGASYADLDNDGDLELVINNIDSTAVIYKNNATELASGTYLRFKFKGAKKNPLGLGAKVLIAHKTQKQYQELTLTRGFQSSVEPILHFGTNQLEFIENATITWPDGATQTLKNIETNQVITIDHKKASLKKTIENTSTHKLFKDVTDSLHINFTHRENEYDDFDRQLLLPHKYSNFGPALAVGDVNGDRLDDYYVGGAAEQAGELHIQQEDGSFKRSTSLVWEKDGRFEDVAALFFDADGDGDKDLYIASGGYEFKDGTEQLQDRLYKNDGNGNFSRLKMAIPDIRINSSCIASGDYDNDGDLDLFVGGRIISGKYPYPAKSTILENKSTLNATLFEDVTKHICPQLDSLGLVTSAIWNDFDNDKKLDLVVAGEWMPITIFKNEGSQFLNHTTHSGLEKLTGWWYSVAAGDFDNDGDDDYLVGNLGLNYKYQASEQGPFEVYAKDFDSNGSIDIVLGYYNEGMQYPVRGKQCSTQQIPRLEFQFPNYKSFASASLIDVYGVENLQAALHYKATTFASGYIENISGGRFKFHKLPNLAQFSSINSIIIDDMDKDGHLDALVAGNLYASEVETPRNDAGTGLFLKGDGNGHFEEIPFTESGFLTRSDTKQIKLLQSKNGKIILAAENNSKLKAFQVAQH</sequence>
<gene>
    <name evidence="5" type="ORF">SAMN06265377_3594</name>
</gene>
<dbReference type="PANTHER" id="PTHR16026">
    <property type="entry name" value="CARTILAGE ACIDIC PROTEIN 1"/>
    <property type="match status" value="1"/>
</dbReference>
<dbReference type="InterPro" id="IPR027039">
    <property type="entry name" value="Crtac1"/>
</dbReference>
<evidence type="ECO:0000259" key="4">
    <source>
        <dbReference type="Pfam" id="PF07593"/>
    </source>
</evidence>
<dbReference type="PANTHER" id="PTHR16026:SF0">
    <property type="entry name" value="CARTILAGE ACIDIC PROTEIN 1"/>
    <property type="match status" value="1"/>
</dbReference>
<evidence type="ECO:0000256" key="1">
    <source>
        <dbReference type="ARBA" id="ARBA00022729"/>
    </source>
</evidence>
<evidence type="ECO:0000313" key="5">
    <source>
        <dbReference type="EMBL" id="SNZ01751.1"/>
    </source>
</evidence>
<protein>
    <submittedName>
        <fullName evidence="5">Repeat domain-containing protein</fullName>
    </submittedName>
</protein>
<keyword evidence="3" id="KW-0325">Glycoprotein</keyword>
<dbReference type="Gene3D" id="2.130.10.130">
    <property type="entry name" value="Integrin alpha, N-terminal"/>
    <property type="match status" value="5"/>
</dbReference>
<organism evidence="5 6">
    <name type="scientific">Flagellimonas pacifica</name>
    <dbReference type="NCBI Taxonomy" id="1247520"/>
    <lineage>
        <taxon>Bacteria</taxon>
        <taxon>Pseudomonadati</taxon>
        <taxon>Bacteroidota</taxon>
        <taxon>Flavobacteriia</taxon>
        <taxon>Flavobacteriales</taxon>
        <taxon>Flavobacteriaceae</taxon>
        <taxon>Flagellimonas</taxon>
    </lineage>
</organism>
<dbReference type="EMBL" id="OBEH01000007">
    <property type="protein sequence ID" value="SNZ01751.1"/>
    <property type="molecule type" value="Genomic_DNA"/>
</dbReference>
<keyword evidence="1" id="KW-0732">Signal</keyword>
<dbReference type="InterPro" id="IPR028994">
    <property type="entry name" value="Integrin_alpha_N"/>
</dbReference>
<reference evidence="6" key="1">
    <citation type="submission" date="2017-09" db="EMBL/GenBank/DDBJ databases">
        <authorList>
            <person name="Varghese N."/>
            <person name="Submissions S."/>
        </authorList>
    </citation>
    <scope>NUCLEOTIDE SEQUENCE [LARGE SCALE GENOMIC DNA]</scope>
    <source>
        <strain evidence="6">DSM 25885</strain>
    </source>
</reference>